<sequence>MDVARLEAILSRYEGESYDLIPILQDIQDEYNFLPKDELKEVAKRLSVPLSRIYSIATFYKMFSLMPKGEHQIKVCLGTTCHLKGGQRLLDSISSRLGIEVGYTSKDGKFSLETVGCLGSCAQAPVMMVDDKYYARVTVDKVPKILKQYQ</sequence>
<dbReference type="SUPFAM" id="SSF52833">
    <property type="entry name" value="Thioredoxin-like"/>
    <property type="match status" value="1"/>
</dbReference>
<dbReference type="PIRSF" id="PIRSF000216">
    <property type="entry name" value="NADH_DH_24kDa"/>
    <property type="match status" value="1"/>
</dbReference>
<dbReference type="CDD" id="cd03064">
    <property type="entry name" value="TRX_Fd_NuoE"/>
    <property type="match status" value="1"/>
</dbReference>
<evidence type="ECO:0000256" key="1">
    <source>
        <dbReference type="ARBA" id="ARBA00010643"/>
    </source>
</evidence>
<feature type="binding site" evidence="7">
    <location>
        <position position="121"/>
    </location>
    <ligand>
        <name>[2Fe-2S] cluster</name>
        <dbReference type="ChEBI" id="CHEBI:190135"/>
    </ligand>
</feature>
<comment type="cofactor">
    <cofactor evidence="6">
        <name>[2Fe-2S] cluster</name>
        <dbReference type="ChEBI" id="CHEBI:190135"/>
    </cofactor>
</comment>
<feature type="binding site" evidence="7">
    <location>
        <position position="76"/>
    </location>
    <ligand>
        <name>[2Fe-2S] cluster</name>
        <dbReference type="ChEBI" id="CHEBI:190135"/>
    </ligand>
</feature>
<dbReference type="EC" id="1.6.5.11" evidence="8"/>
<evidence type="ECO:0000256" key="4">
    <source>
        <dbReference type="ARBA" id="ARBA00023004"/>
    </source>
</evidence>
<comment type="caution">
    <text evidence="8">The sequence shown here is derived from an EMBL/GenBank/DDBJ whole genome shotgun (WGS) entry which is preliminary data.</text>
</comment>
<dbReference type="InterPro" id="IPR028431">
    <property type="entry name" value="NADP_DH_HndA-like"/>
</dbReference>
<comment type="similarity">
    <text evidence="1">Belongs to the complex I 24 kDa subunit family.</text>
</comment>
<dbReference type="GO" id="GO:0046872">
    <property type="term" value="F:metal ion binding"/>
    <property type="evidence" value="ECO:0007669"/>
    <property type="project" value="UniProtKB-KW"/>
</dbReference>
<dbReference type="InterPro" id="IPR041921">
    <property type="entry name" value="NuoE_N"/>
</dbReference>
<dbReference type="NCBIfam" id="NF005722">
    <property type="entry name" value="PRK07539.1-2"/>
    <property type="match status" value="1"/>
</dbReference>
<keyword evidence="8" id="KW-0560">Oxidoreductase</keyword>
<comment type="cofactor">
    <cofactor evidence="7">
        <name>[2Fe-2S] cluster</name>
        <dbReference type="ChEBI" id="CHEBI:190135"/>
    </cofactor>
    <text evidence="7">Binds 1 [2Fe-2S] cluster.</text>
</comment>
<keyword evidence="4 7" id="KW-0408">Iron</keyword>
<dbReference type="FunFam" id="3.40.30.10:FF:000015">
    <property type="entry name" value="NADH-quinone oxidoreductase subunit E"/>
    <property type="match status" value="1"/>
</dbReference>
<proteinExistence type="inferred from homology"/>
<feature type="binding site" evidence="7">
    <location>
        <position position="117"/>
    </location>
    <ligand>
        <name>[2Fe-2S] cluster</name>
        <dbReference type="ChEBI" id="CHEBI:190135"/>
    </ligand>
</feature>
<keyword evidence="2 7" id="KW-0001">2Fe-2S</keyword>
<evidence type="ECO:0000313" key="8">
    <source>
        <dbReference type="EMBL" id="HGB14542.1"/>
    </source>
</evidence>
<keyword evidence="5 7" id="KW-0411">Iron-sulfur</keyword>
<dbReference type="InterPro" id="IPR042128">
    <property type="entry name" value="NuoE_dom"/>
</dbReference>
<organism evidence="8">
    <name type="scientific">Desulfobacca acetoxidans</name>
    <dbReference type="NCBI Taxonomy" id="60893"/>
    <lineage>
        <taxon>Bacteria</taxon>
        <taxon>Pseudomonadati</taxon>
        <taxon>Thermodesulfobacteriota</taxon>
        <taxon>Desulfobaccia</taxon>
        <taxon>Desulfobaccales</taxon>
        <taxon>Desulfobaccaceae</taxon>
        <taxon>Desulfobacca</taxon>
    </lineage>
</organism>
<feature type="binding site" evidence="7">
    <location>
        <position position="81"/>
    </location>
    <ligand>
        <name>[2Fe-2S] cluster</name>
        <dbReference type="ChEBI" id="CHEBI:190135"/>
    </ligand>
</feature>
<keyword evidence="3 7" id="KW-0479">Metal-binding</keyword>
<dbReference type="EMBL" id="DTHB01000041">
    <property type="protein sequence ID" value="HGB14542.1"/>
    <property type="molecule type" value="Genomic_DNA"/>
</dbReference>
<gene>
    <name evidence="8" type="primary">nuoE</name>
    <name evidence="8" type="ORF">ENV62_04820</name>
</gene>
<dbReference type="PANTHER" id="PTHR43342">
    <property type="entry name" value="NADH-QUINONE OXIDOREDUCTASE, E SUBUNIT"/>
    <property type="match status" value="1"/>
</dbReference>
<dbReference type="GO" id="GO:0016491">
    <property type="term" value="F:oxidoreductase activity"/>
    <property type="evidence" value="ECO:0007669"/>
    <property type="project" value="UniProtKB-KW"/>
</dbReference>
<dbReference type="Pfam" id="PF01257">
    <property type="entry name" value="2Fe-2S_thioredx"/>
    <property type="match status" value="1"/>
</dbReference>
<evidence type="ECO:0000256" key="2">
    <source>
        <dbReference type="ARBA" id="ARBA00022714"/>
    </source>
</evidence>
<dbReference type="InterPro" id="IPR002023">
    <property type="entry name" value="NuoE-like"/>
</dbReference>
<evidence type="ECO:0000256" key="6">
    <source>
        <dbReference type="ARBA" id="ARBA00034078"/>
    </source>
</evidence>
<name>A0A7C3SIM4_9BACT</name>
<dbReference type="InterPro" id="IPR036249">
    <property type="entry name" value="Thioredoxin-like_sf"/>
</dbReference>
<reference evidence="8" key="1">
    <citation type="journal article" date="2020" name="mSystems">
        <title>Genome- and Community-Level Interaction Insights into Carbon Utilization and Element Cycling Functions of Hydrothermarchaeota in Hydrothermal Sediment.</title>
        <authorList>
            <person name="Zhou Z."/>
            <person name="Liu Y."/>
            <person name="Xu W."/>
            <person name="Pan J."/>
            <person name="Luo Z.H."/>
            <person name="Li M."/>
        </authorList>
    </citation>
    <scope>NUCLEOTIDE SEQUENCE [LARGE SCALE GENOMIC DNA]</scope>
    <source>
        <strain evidence="8">SpSt-776</strain>
    </source>
</reference>
<dbReference type="AlphaFoldDB" id="A0A7C3SIM4"/>
<evidence type="ECO:0000256" key="5">
    <source>
        <dbReference type="ARBA" id="ARBA00023014"/>
    </source>
</evidence>
<dbReference type="PROSITE" id="PS01099">
    <property type="entry name" value="COMPLEX1_24K"/>
    <property type="match status" value="1"/>
</dbReference>
<evidence type="ECO:0000256" key="7">
    <source>
        <dbReference type="PIRSR" id="PIRSR000216-1"/>
    </source>
</evidence>
<dbReference type="PANTHER" id="PTHR43342:SF1">
    <property type="entry name" value="BIFURCATING [FEFE] HYDROGENASE GAMMA SUBUNIT"/>
    <property type="match status" value="1"/>
</dbReference>
<evidence type="ECO:0000256" key="3">
    <source>
        <dbReference type="ARBA" id="ARBA00022723"/>
    </source>
</evidence>
<dbReference type="Gene3D" id="1.10.10.1590">
    <property type="entry name" value="NADH-quinone oxidoreductase subunit E"/>
    <property type="match status" value="1"/>
</dbReference>
<accession>A0A7C3SIM4</accession>
<protein>
    <submittedName>
        <fullName evidence="8">NADH-quinone oxidoreductase subunit NuoE</fullName>
        <ecNumber evidence="8">1.6.5.11</ecNumber>
    </submittedName>
</protein>
<dbReference type="GO" id="GO:0051537">
    <property type="term" value="F:2 iron, 2 sulfur cluster binding"/>
    <property type="evidence" value="ECO:0007669"/>
    <property type="project" value="UniProtKB-KW"/>
</dbReference>
<dbReference type="Gene3D" id="3.40.30.10">
    <property type="entry name" value="Glutaredoxin"/>
    <property type="match status" value="1"/>
</dbReference>